<feature type="transmembrane region" description="Helical" evidence="1">
    <location>
        <begin position="56"/>
        <end position="77"/>
    </location>
</feature>
<dbReference type="Pfam" id="PF02698">
    <property type="entry name" value="DUF218"/>
    <property type="match status" value="1"/>
</dbReference>
<protein>
    <submittedName>
        <fullName evidence="3">ElyC/SanA/YdcF family protein</fullName>
    </submittedName>
</protein>
<dbReference type="PANTHER" id="PTHR30336:SF6">
    <property type="entry name" value="INTEGRAL MEMBRANE PROTEIN"/>
    <property type="match status" value="1"/>
</dbReference>
<keyword evidence="1" id="KW-0472">Membrane</keyword>
<keyword evidence="4" id="KW-1185">Reference proteome</keyword>
<feature type="domain" description="DUF218" evidence="2">
    <location>
        <begin position="65"/>
        <end position="182"/>
    </location>
</feature>
<dbReference type="EMBL" id="JBFALK010000009">
    <property type="protein sequence ID" value="MEV0970486.1"/>
    <property type="molecule type" value="Genomic_DNA"/>
</dbReference>
<sequence>MSHSLSRLLPWTWSRTGLRRGFQILVALSVLALAPMTWAWLDSSGHRVSAGRSDAWMASVPSMPVALVLGAGLTAGARPTPMLRTRLDIGVRLYRAGKVRALLVSGDNSRVGYDEPTAMRDYLTAHGVPAEKVVLDYAGFDTWASCVRAKKIFGASRAIVVTQDFHLPRAVTLCRTAGLDSFGVGDDSSKDWPVDTYVYATREFFASAKALLEAKVLHADPHFLGPREVTLDRALASRATSATRRRTKLSSRRPL</sequence>
<keyword evidence="1" id="KW-0812">Transmembrane</keyword>
<accession>A0ABV3GGE4</accession>
<evidence type="ECO:0000256" key="1">
    <source>
        <dbReference type="SAM" id="Phobius"/>
    </source>
</evidence>
<dbReference type="PANTHER" id="PTHR30336">
    <property type="entry name" value="INNER MEMBRANE PROTEIN, PROBABLE PERMEASE"/>
    <property type="match status" value="1"/>
</dbReference>
<comment type="caution">
    <text evidence="3">The sequence shown here is derived from an EMBL/GenBank/DDBJ whole genome shotgun (WGS) entry which is preliminary data.</text>
</comment>
<gene>
    <name evidence="3" type="ORF">AB0I59_17775</name>
</gene>
<evidence type="ECO:0000313" key="3">
    <source>
        <dbReference type="EMBL" id="MEV0970486.1"/>
    </source>
</evidence>
<dbReference type="InterPro" id="IPR003848">
    <property type="entry name" value="DUF218"/>
</dbReference>
<proteinExistence type="predicted"/>
<dbReference type="InterPro" id="IPR051599">
    <property type="entry name" value="Cell_Envelope_Assoc"/>
</dbReference>
<keyword evidence="1" id="KW-1133">Transmembrane helix</keyword>
<dbReference type="RefSeq" id="WP_061255567.1">
    <property type="nucleotide sequence ID" value="NZ_JBFALK010000009.1"/>
</dbReference>
<evidence type="ECO:0000313" key="4">
    <source>
        <dbReference type="Proteomes" id="UP001551675"/>
    </source>
</evidence>
<feature type="transmembrane region" description="Helical" evidence="1">
    <location>
        <begin position="21"/>
        <end position="41"/>
    </location>
</feature>
<evidence type="ECO:0000259" key="2">
    <source>
        <dbReference type="Pfam" id="PF02698"/>
    </source>
</evidence>
<reference evidence="3 4" key="1">
    <citation type="submission" date="2024-06" db="EMBL/GenBank/DDBJ databases">
        <title>The Natural Products Discovery Center: Release of the First 8490 Sequenced Strains for Exploring Actinobacteria Biosynthetic Diversity.</title>
        <authorList>
            <person name="Kalkreuter E."/>
            <person name="Kautsar S.A."/>
            <person name="Yang D."/>
            <person name="Bader C.D."/>
            <person name="Teijaro C.N."/>
            <person name="Fluegel L."/>
            <person name="Davis C.M."/>
            <person name="Simpson J.R."/>
            <person name="Lauterbach L."/>
            <person name="Steele A.D."/>
            <person name="Gui C."/>
            <person name="Meng S."/>
            <person name="Li G."/>
            <person name="Viehrig K."/>
            <person name="Ye F."/>
            <person name="Su P."/>
            <person name="Kiefer A.F."/>
            <person name="Nichols A."/>
            <person name="Cepeda A.J."/>
            <person name="Yan W."/>
            <person name="Fan B."/>
            <person name="Jiang Y."/>
            <person name="Adhikari A."/>
            <person name="Zheng C.-J."/>
            <person name="Schuster L."/>
            <person name="Cowan T.M."/>
            <person name="Smanski M.J."/>
            <person name="Chevrette M.G."/>
            <person name="De Carvalho L.P.S."/>
            <person name="Shen B."/>
        </authorList>
    </citation>
    <scope>NUCLEOTIDE SEQUENCE [LARGE SCALE GENOMIC DNA]</scope>
    <source>
        <strain evidence="3 4">NPDC050100</strain>
    </source>
</reference>
<dbReference type="Proteomes" id="UP001551675">
    <property type="component" value="Unassembled WGS sequence"/>
</dbReference>
<dbReference type="CDD" id="cd06259">
    <property type="entry name" value="YdcF-like"/>
    <property type="match status" value="1"/>
</dbReference>
<name>A0ABV3GGE4_MICGL</name>
<organism evidence="3 4">
    <name type="scientific">Microtetraspora glauca</name>
    <dbReference type="NCBI Taxonomy" id="1996"/>
    <lineage>
        <taxon>Bacteria</taxon>
        <taxon>Bacillati</taxon>
        <taxon>Actinomycetota</taxon>
        <taxon>Actinomycetes</taxon>
        <taxon>Streptosporangiales</taxon>
        <taxon>Streptosporangiaceae</taxon>
        <taxon>Microtetraspora</taxon>
    </lineage>
</organism>